<dbReference type="Proteomes" id="UP001419268">
    <property type="component" value="Unassembled WGS sequence"/>
</dbReference>
<gene>
    <name evidence="1" type="ORF">Scep_013651</name>
</gene>
<proteinExistence type="predicted"/>
<evidence type="ECO:0000313" key="2">
    <source>
        <dbReference type="Proteomes" id="UP001419268"/>
    </source>
</evidence>
<keyword evidence="2" id="KW-1185">Reference proteome</keyword>
<accession>A0AAP0P7S9</accession>
<evidence type="ECO:0000313" key="1">
    <source>
        <dbReference type="EMBL" id="KAK9134123.1"/>
    </source>
</evidence>
<dbReference type="AlphaFoldDB" id="A0AAP0P7S9"/>
<dbReference type="EMBL" id="JBBNAG010000005">
    <property type="protein sequence ID" value="KAK9134123.1"/>
    <property type="molecule type" value="Genomic_DNA"/>
</dbReference>
<protein>
    <submittedName>
        <fullName evidence="1">Uncharacterized protein</fullName>
    </submittedName>
</protein>
<comment type="caution">
    <text evidence="1">The sequence shown here is derived from an EMBL/GenBank/DDBJ whole genome shotgun (WGS) entry which is preliminary data.</text>
</comment>
<reference evidence="1 2" key="1">
    <citation type="submission" date="2024-01" db="EMBL/GenBank/DDBJ databases">
        <title>Genome assemblies of Stephania.</title>
        <authorList>
            <person name="Yang L."/>
        </authorList>
    </citation>
    <scope>NUCLEOTIDE SEQUENCE [LARGE SCALE GENOMIC DNA]</scope>
    <source>
        <strain evidence="1">JXDWG</strain>
        <tissue evidence="1">Leaf</tissue>
    </source>
</reference>
<sequence length="51" mass="6213">MMIDDFFQFERTVSNFKLQEEFLCITKVKLENLFLFFFKLAHSKSPLYKPC</sequence>
<organism evidence="1 2">
    <name type="scientific">Stephania cephalantha</name>
    <dbReference type="NCBI Taxonomy" id="152367"/>
    <lineage>
        <taxon>Eukaryota</taxon>
        <taxon>Viridiplantae</taxon>
        <taxon>Streptophyta</taxon>
        <taxon>Embryophyta</taxon>
        <taxon>Tracheophyta</taxon>
        <taxon>Spermatophyta</taxon>
        <taxon>Magnoliopsida</taxon>
        <taxon>Ranunculales</taxon>
        <taxon>Menispermaceae</taxon>
        <taxon>Menispermoideae</taxon>
        <taxon>Cissampelideae</taxon>
        <taxon>Stephania</taxon>
    </lineage>
</organism>
<name>A0AAP0P7S9_9MAGN</name>